<keyword evidence="3" id="KW-1185">Reference proteome</keyword>
<comment type="caution">
    <text evidence="2">The sequence shown here is derived from an EMBL/GenBank/DDBJ whole genome shotgun (WGS) entry which is preliminary data.</text>
</comment>
<name>A0AAW9DK76_ACIAO</name>
<organism evidence="2 3">
    <name type="scientific">Acidiphilium acidophilum</name>
    <name type="common">Thiobacillus acidophilus</name>
    <dbReference type="NCBI Taxonomy" id="76588"/>
    <lineage>
        <taxon>Bacteria</taxon>
        <taxon>Pseudomonadati</taxon>
        <taxon>Pseudomonadota</taxon>
        <taxon>Alphaproteobacteria</taxon>
        <taxon>Acetobacterales</taxon>
        <taxon>Acidocellaceae</taxon>
        <taxon>Acidiphilium</taxon>
    </lineage>
</organism>
<accession>A0AAW9DK76</accession>
<dbReference type="AlphaFoldDB" id="A0AAW9DK76"/>
<dbReference type="EMBL" id="JAWXYB010000002">
    <property type="protein sequence ID" value="MDX5929335.1"/>
    <property type="molecule type" value="Genomic_DNA"/>
</dbReference>
<gene>
    <name evidence="2" type="ORF">SIL87_00965</name>
</gene>
<sequence length="45" mass="4520">MLKFRHVASAVVILGLTTAGARASLIADGLTYTLTESATANGGVT</sequence>
<evidence type="ECO:0000256" key="1">
    <source>
        <dbReference type="SAM" id="SignalP"/>
    </source>
</evidence>
<keyword evidence="1" id="KW-0732">Signal</keyword>
<feature type="signal peptide" evidence="1">
    <location>
        <begin position="1"/>
        <end position="23"/>
    </location>
</feature>
<dbReference type="Proteomes" id="UP001279553">
    <property type="component" value="Unassembled WGS sequence"/>
</dbReference>
<feature type="chain" id="PRO_5043757153" evidence="1">
    <location>
        <begin position="24"/>
        <end position="45"/>
    </location>
</feature>
<dbReference type="RefSeq" id="WP_319612437.1">
    <property type="nucleotide sequence ID" value="NZ_JAWXYB010000002.1"/>
</dbReference>
<evidence type="ECO:0000313" key="3">
    <source>
        <dbReference type="Proteomes" id="UP001279553"/>
    </source>
</evidence>
<evidence type="ECO:0000313" key="2">
    <source>
        <dbReference type="EMBL" id="MDX5929335.1"/>
    </source>
</evidence>
<proteinExistence type="predicted"/>
<reference evidence="2 3" key="1">
    <citation type="submission" date="2023-11" db="EMBL/GenBank/DDBJ databases">
        <title>MicrobeMod: A computational toolkit for identifying prokaryotic methylation and restriction-modification with nanopore sequencing.</title>
        <authorList>
            <person name="Crits-Christoph A."/>
            <person name="Kang S.C."/>
            <person name="Lee H."/>
            <person name="Ostrov N."/>
        </authorList>
    </citation>
    <scope>NUCLEOTIDE SEQUENCE [LARGE SCALE GENOMIC DNA]</scope>
    <source>
        <strain evidence="2 3">DSMZ 700</strain>
    </source>
</reference>
<protein>
    <submittedName>
        <fullName evidence="2">Uncharacterized protein</fullName>
    </submittedName>
</protein>